<protein>
    <recommendedName>
        <fullName evidence="5">Bacteriophage Rz lysis protein</fullName>
    </recommendedName>
</protein>
<dbReference type="Proteomes" id="UP000219335">
    <property type="component" value="Unassembled WGS sequence"/>
</dbReference>
<sequence length="178" mass="19641">MSLPSPTLIKTGLIIAAITILLALIAIVTYKIFDSGRLHERAIWLEDKAKTDKEAAEVLAQERAKYEAALLKQKSDLIGAFNESEKLRNDLDRDLAESRNHRMYVSTQKPTSCSAAGEAKASNSGGTGGTGEEIYWQELDPGAEQAIRNTFREIEEGKNACKVLLDKFALPNMEIVYP</sequence>
<name>A0A286ABW8_9PROT</name>
<organism evidence="3 4">
    <name type="scientific">Nitrosomonas ureae</name>
    <dbReference type="NCBI Taxonomy" id="44577"/>
    <lineage>
        <taxon>Bacteria</taxon>
        <taxon>Pseudomonadati</taxon>
        <taxon>Pseudomonadota</taxon>
        <taxon>Betaproteobacteria</taxon>
        <taxon>Nitrosomonadales</taxon>
        <taxon>Nitrosomonadaceae</taxon>
        <taxon>Nitrosomonas</taxon>
    </lineage>
</organism>
<feature type="transmembrane region" description="Helical" evidence="2">
    <location>
        <begin position="12"/>
        <end position="33"/>
    </location>
</feature>
<proteinExistence type="predicted"/>
<evidence type="ECO:0000313" key="4">
    <source>
        <dbReference type="Proteomes" id="UP000219335"/>
    </source>
</evidence>
<keyword evidence="2" id="KW-0812">Transmembrane</keyword>
<dbReference type="RefSeq" id="WP_097105803.1">
    <property type="nucleotide sequence ID" value="NZ_OCMU01000001.1"/>
</dbReference>
<keyword evidence="2" id="KW-1133">Transmembrane helix</keyword>
<feature type="region of interest" description="Disordered" evidence="1">
    <location>
        <begin position="105"/>
        <end position="133"/>
    </location>
</feature>
<dbReference type="AlphaFoldDB" id="A0A286ABW8"/>
<evidence type="ECO:0000256" key="1">
    <source>
        <dbReference type="SAM" id="MobiDB-lite"/>
    </source>
</evidence>
<gene>
    <name evidence="3" type="ORF">SAMN06297164_2374</name>
</gene>
<evidence type="ECO:0000313" key="3">
    <source>
        <dbReference type="EMBL" id="SOD19389.1"/>
    </source>
</evidence>
<accession>A0A286ABW8</accession>
<reference evidence="3 4" key="1">
    <citation type="submission" date="2017-09" db="EMBL/GenBank/DDBJ databases">
        <authorList>
            <person name="Ehlers B."/>
            <person name="Leendertz F.H."/>
        </authorList>
    </citation>
    <scope>NUCLEOTIDE SEQUENCE [LARGE SCALE GENOMIC DNA]</scope>
    <source>
        <strain evidence="3 4">Nm42</strain>
    </source>
</reference>
<feature type="compositionally biased region" description="Polar residues" evidence="1">
    <location>
        <begin position="105"/>
        <end position="114"/>
    </location>
</feature>
<evidence type="ECO:0008006" key="5">
    <source>
        <dbReference type="Google" id="ProtNLM"/>
    </source>
</evidence>
<keyword evidence="2" id="KW-0472">Membrane</keyword>
<dbReference type="EMBL" id="OCMU01000001">
    <property type="protein sequence ID" value="SOD19389.1"/>
    <property type="molecule type" value="Genomic_DNA"/>
</dbReference>
<evidence type="ECO:0000256" key="2">
    <source>
        <dbReference type="SAM" id="Phobius"/>
    </source>
</evidence>